<dbReference type="Proteomes" id="UP001107961">
    <property type="component" value="Unassembled WGS sequence"/>
</dbReference>
<keyword evidence="2 9" id="KW-0813">Transport</keyword>
<evidence type="ECO:0000313" key="11">
    <source>
        <dbReference type="EMBL" id="MCE7507682.1"/>
    </source>
</evidence>
<evidence type="ECO:0000256" key="9">
    <source>
        <dbReference type="RuleBase" id="RU369079"/>
    </source>
</evidence>
<feature type="transmembrane region" description="Helical" evidence="9">
    <location>
        <begin position="92"/>
        <end position="115"/>
    </location>
</feature>
<dbReference type="RefSeq" id="WP_022997491.1">
    <property type="nucleotide sequence ID" value="NZ_CP169221.1"/>
</dbReference>
<feature type="transmembrane region" description="Helical" evidence="9">
    <location>
        <begin position="135"/>
        <end position="154"/>
    </location>
</feature>
<dbReference type="AlphaFoldDB" id="A0A9Q3W3I2"/>
<reference evidence="11" key="1">
    <citation type="submission" date="2022-01" db="EMBL/GenBank/DDBJ databases">
        <authorList>
            <person name="Karlyshev A.V."/>
            <person name="Jaspars M."/>
        </authorList>
    </citation>
    <scope>NUCLEOTIDE SEQUENCE</scope>
    <source>
        <strain evidence="11">AGSA3-2</strain>
    </source>
</reference>
<evidence type="ECO:0000256" key="8">
    <source>
        <dbReference type="ARBA" id="ARBA00038436"/>
    </source>
</evidence>
<keyword evidence="3" id="KW-1003">Cell membrane</keyword>
<dbReference type="Pfam" id="PF04290">
    <property type="entry name" value="DctQ"/>
    <property type="match status" value="1"/>
</dbReference>
<evidence type="ECO:0000256" key="3">
    <source>
        <dbReference type="ARBA" id="ARBA00022475"/>
    </source>
</evidence>
<dbReference type="GO" id="GO:0005886">
    <property type="term" value="C:plasma membrane"/>
    <property type="evidence" value="ECO:0007669"/>
    <property type="project" value="UniProtKB-SubCell"/>
</dbReference>
<accession>A0A9Q3W3I2</accession>
<evidence type="ECO:0000256" key="5">
    <source>
        <dbReference type="ARBA" id="ARBA00022692"/>
    </source>
</evidence>
<dbReference type="EMBL" id="JAJVKT010000003">
    <property type="protein sequence ID" value="MCE7507682.1"/>
    <property type="molecule type" value="Genomic_DNA"/>
</dbReference>
<evidence type="ECO:0000256" key="4">
    <source>
        <dbReference type="ARBA" id="ARBA00022519"/>
    </source>
</evidence>
<keyword evidence="6 9" id="KW-1133">Transmembrane helix</keyword>
<keyword evidence="7 9" id="KW-0472">Membrane</keyword>
<comment type="caution">
    <text evidence="11">The sequence shown here is derived from an EMBL/GenBank/DDBJ whole genome shotgun (WGS) entry which is preliminary data.</text>
</comment>
<comment type="subcellular location">
    <subcellularLocation>
        <location evidence="1 9">Cell inner membrane</location>
        <topology evidence="1 9">Multi-pass membrane protein</topology>
    </subcellularLocation>
</comment>
<dbReference type="GO" id="GO:0022857">
    <property type="term" value="F:transmembrane transporter activity"/>
    <property type="evidence" value="ECO:0007669"/>
    <property type="project" value="UniProtKB-UniRule"/>
</dbReference>
<protein>
    <recommendedName>
        <fullName evidence="9">TRAP transporter small permease protein</fullName>
    </recommendedName>
</protein>
<organism evidence="11 12">
    <name type="scientific">Alloalcanivorax xenomutans</name>
    <dbReference type="NCBI Taxonomy" id="1094342"/>
    <lineage>
        <taxon>Bacteria</taxon>
        <taxon>Pseudomonadati</taxon>
        <taxon>Pseudomonadota</taxon>
        <taxon>Gammaproteobacteria</taxon>
        <taxon>Oceanospirillales</taxon>
        <taxon>Alcanivoracaceae</taxon>
        <taxon>Alloalcanivorax</taxon>
    </lineage>
</organism>
<comment type="function">
    <text evidence="9">Part of the tripartite ATP-independent periplasmic (TRAP) transport system.</text>
</comment>
<evidence type="ECO:0000256" key="1">
    <source>
        <dbReference type="ARBA" id="ARBA00004429"/>
    </source>
</evidence>
<keyword evidence="4 9" id="KW-0997">Cell inner membrane</keyword>
<keyword evidence="12" id="KW-1185">Reference proteome</keyword>
<evidence type="ECO:0000256" key="7">
    <source>
        <dbReference type="ARBA" id="ARBA00023136"/>
    </source>
</evidence>
<keyword evidence="5 9" id="KW-0812">Transmembrane</keyword>
<evidence type="ECO:0000259" key="10">
    <source>
        <dbReference type="Pfam" id="PF04290"/>
    </source>
</evidence>
<comment type="similarity">
    <text evidence="8 9">Belongs to the TRAP transporter small permease family.</text>
</comment>
<feature type="transmembrane region" description="Helical" evidence="9">
    <location>
        <begin position="21"/>
        <end position="43"/>
    </location>
</feature>
<gene>
    <name evidence="11" type="ORF">LZG35_03460</name>
</gene>
<dbReference type="PANTHER" id="PTHR35011">
    <property type="entry name" value="2,3-DIKETO-L-GULONATE TRAP TRANSPORTER SMALL PERMEASE PROTEIN YIAM"/>
    <property type="match status" value="1"/>
</dbReference>
<comment type="subunit">
    <text evidence="9">The complex comprises the extracytoplasmic solute receptor protein and the two transmembrane proteins.</text>
</comment>
<proteinExistence type="inferred from homology"/>
<dbReference type="InterPro" id="IPR007387">
    <property type="entry name" value="TRAP_DctQ"/>
</dbReference>
<feature type="domain" description="Tripartite ATP-independent periplasmic transporters DctQ component" evidence="10">
    <location>
        <begin position="29"/>
        <end position="159"/>
    </location>
</feature>
<evidence type="ECO:0000256" key="2">
    <source>
        <dbReference type="ARBA" id="ARBA00022448"/>
    </source>
</evidence>
<dbReference type="InterPro" id="IPR055348">
    <property type="entry name" value="DctQ"/>
</dbReference>
<name>A0A9Q3W3I2_9GAMM</name>
<evidence type="ECO:0000313" key="12">
    <source>
        <dbReference type="Proteomes" id="UP001107961"/>
    </source>
</evidence>
<evidence type="ECO:0000256" key="6">
    <source>
        <dbReference type="ARBA" id="ARBA00022989"/>
    </source>
</evidence>
<dbReference type="PANTHER" id="PTHR35011:SF4">
    <property type="entry name" value="SLL1102 PROTEIN"/>
    <property type="match status" value="1"/>
</dbReference>
<sequence>MQAIRHLIRILDGISDWVGRIGAWSVLAMMLVTVFEVVSRRVFNAPGIWAFETITMLFGFHFMIVAAYALLHRSIVSVDLLYEHLGPRAQALLSIVSYLVLFFPFVITVAVHGIAFTEYSWSMGETSNTAFAPPLYPFKAVIPVCFALLALQGLSETLKHLLVLIEGGDQPEAQHE</sequence>
<feature type="transmembrane region" description="Helical" evidence="9">
    <location>
        <begin position="49"/>
        <end position="71"/>
    </location>
</feature>